<dbReference type="PROSITE" id="PS50893">
    <property type="entry name" value="ABC_TRANSPORTER_2"/>
    <property type="match status" value="1"/>
</dbReference>
<dbReference type="PANTHER" id="PTHR43394:SF1">
    <property type="entry name" value="ATP-BINDING CASSETTE SUB-FAMILY B MEMBER 10, MITOCHONDRIAL"/>
    <property type="match status" value="1"/>
</dbReference>
<dbReference type="AlphaFoldDB" id="A0A0Q0USZ3"/>
<dbReference type="InterPro" id="IPR011527">
    <property type="entry name" value="ABC1_TM_dom"/>
</dbReference>
<evidence type="ECO:0000256" key="2">
    <source>
        <dbReference type="ARBA" id="ARBA00022448"/>
    </source>
</evidence>
<dbReference type="PROSITE" id="PS00211">
    <property type="entry name" value="ABC_TRANSPORTER_1"/>
    <property type="match status" value="1"/>
</dbReference>
<dbReference type="GO" id="GO:0015421">
    <property type="term" value="F:ABC-type oligopeptide transporter activity"/>
    <property type="evidence" value="ECO:0007669"/>
    <property type="project" value="TreeGrafter"/>
</dbReference>
<evidence type="ECO:0000256" key="6">
    <source>
        <dbReference type="ARBA" id="ARBA00022840"/>
    </source>
</evidence>
<dbReference type="Gene3D" id="1.20.1560.10">
    <property type="entry name" value="ABC transporter type 1, transmembrane domain"/>
    <property type="match status" value="1"/>
</dbReference>
<evidence type="ECO:0000256" key="7">
    <source>
        <dbReference type="ARBA" id="ARBA00022989"/>
    </source>
</evidence>
<reference evidence="9 10" key="1">
    <citation type="submission" date="2016-10" db="EMBL/GenBank/DDBJ databases">
        <authorList>
            <person name="de Groot N.N."/>
        </authorList>
    </citation>
    <scope>NUCLEOTIDE SEQUENCE [LARGE SCALE GENOMIC DNA]</scope>
    <source>
        <strain evidence="10">DSM 938 / 37b4</strain>
    </source>
</reference>
<dbReference type="InterPro" id="IPR039421">
    <property type="entry name" value="Type_1_exporter"/>
</dbReference>
<dbReference type="GO" id="GO:0005886">
    <property type="term" value="C:plasma membrane"/>
    <property type="evidence" value="ECO:0007669"/>
    <property type="project" value="UniProtKB-SubCell"/>
</dbReference>
<keyword evidence="5" id="KW-0547">Nucleotide-binding</keyword>
<dbReference type="Gene3D" id="3.40.50.300">
    <property type="entry name" value="P-loop containing nucleotide triphosphate hydrolases"/>
    <property type="match status" value="1"/>
</dbReference>
<keyword evidence="7" id="KW-1133">Transmembrane helix</keyword>
<dbReference type="PROSITE" id="PS50929">
    <property type="entry name" value="ABC_TM1F"/>
    <property type="match status" value="1"/>
</dbReference>
<dbReference type="SUPFAM" id="SSF52540">
    <property type="entry name" value="P-loop containing nucleoside triphosphate hydrolases"/>
    <property type="match status" value="1"/>
</dbReference>
<keyword evidence="3" id="KW-1003">Cell membrane</keyword>
<protein>
    <submittedName>
        <fullName evidence="9">ATP-binding cassette, subfamily B</fullName>
    </submittedName>
</protein>
<keyword evidence="6 9" id="KW-0067">ATP-binding</keyword>
<dbReference type="Proteomes" id="UP000183812">
    <property type="component" value="Unassembled WGS sequence"/>
</dbReference>
<dbReference type="PANTHER" id="PTHR43394">
    <property type="entry name" value="ATP-DEPENDENT PERMEASE MDL1, MITOCHONDRIAL"/>
    <property type="match status" value="1"/>
</dbReference>
<dbReference type="Pfam" id="PF00005">
    <property type="entry name" value="ABC_tran"/>
    <property type="match status" value="1"/>
</dbReference>
<dbReference type="RefSeq" id="WP_055212672.1">
    <property type="nucleotide sequence ID" value="NZ_CP061202.1"/>
</dbReference>
<proteinExistence type="predicted"/>
<dbReference type="EMBL" id="FNAY01000012">
    <property type="protein sequence ID" value="SDF52043.1"/>
    <property type="molecule type" value="Genomic_DNA"/>
</dbReference>
<keyword evidence="8" id="KW-0472">Membrane</keyword>
<evidence type="ECO:0000256" key="1">
    <source>
        <dbReference type="ARBA" id="ARBA00004651"/>
    </source>
</evidence>
<sequence>MTDDPDTAETYDDLAARHVSLARVLALFAPYRRRIAGVVALMLLAAAIGLAGPFLLRAVIDVALPRQDLGLLLLLVGGMVTVALAAAAVGAWQVVLTARIGQAILHDLRVRLYAHLQSLSLRFFTGTRTGEVQSRIAGDISGLQAMMTETASELGRALSAVVMTAIAILILDWRLALFVLFIVPGTVLISHRVAKLREALMWQRQARAADLSAAVQETLSAPGIILARTMGRGPHLTRRFARLSDDLARLDARAQTAGEGQWMLIGFALAVLPALTLLAGGLLMRSDDPASIGTLVAMIALQEQLLWPFEQLLEIGRDMRKTRALFARVFEYLDTPVEITERPAPVTLERARMRGAIELDHVGFSYAGTTRPAVDDLTLNIPAGSHVAIVGPTGSGKTTLGYLLARLYDVDRGAIRFDGVDLRDLSFETLSQMLGVVSQEPYLLHASVAENLRFARPEASEAELIAAAQVAQIHEVIAALPEGYETRVGEGGFRFSGGEKQRLALARTILRDPPILLLDEATSALDTRTERAMSEALEGLARGRTTITIAHRLSTVRHADRIVVMQAGQVVEQGPHEALIAQGGLYARLLRGA</sequence>
<evidence type="ECO:0000256" key="8">
    <source>
        <dbReference type="ARBA" id="ARBA00023136"/>
    </source>
</evidence>
<dbReference type="FunFam" id="3.40.50.300:FF:000221">
    <property type="entry name" value="Multidrug ABC transporter ATP-binding protein"/>
    <property type="match status" value="1"/>
</dbReference>
<dbReference type="InterPro" id="IPR017871">
    <property type="entry name" value="ABC_transporter-like_CS"/>
</dbReference>
<keyword evidence="4" id="KW-0812">Transmembrane</keyword>
<dbReference type="SMART" id="SM00382">
    <property type="entry name" value="AAA"/>
    <property type="match status" value="1"/>
</dbReference>
<dbReference type="Pfam" id="PF00664">
    <property type="entry name" value="ABC_membrane"/>
    <property type="match status" value="1"/>
</dbReference>
<organism evidence="9 10">
    <name type="scientific">Rhodobacter capsulatus</name>
    <name type="common">Rhodopseudomonas capsulata</name>
    <dbReference type="NCBI Taxonomy" id="1061"/>
    <lineage>
        <taxon>Bacteria</taxon>
        <taxon>Pseudomonadati</taxon>
        <taxon>Pseudomonadota</taxon>
        <taxon>Alphaproteobacteria</taxon>
        <taxon>Rhodobacterales</taxon>
        <taxon>Rhodobacter group</taxon>
        <taxon>Rhodobacter</taxon>
    </lineage>
</organism>
<dbReference type="InterPro" id="IPR027417">
    <property type="entry name" value="P-loop_NTPase"/>
</dbReference>
<evidence type="ECO:0000313" key="10">
    <source>
        <dbReference type="Proteomes" id="UP000183812"/>
    </source>
</evidence>
<dbReference type="OrthoDB" id="9804259at2"/>
<evidence type="ECO:0000256" key="3">
    <source>
        <dbReference type="ARBA" id="ARBA00022475"/>
    </source>
</evidence>
<evidence type="ECO:0000313" key="9">
    <source>
        <dbReference type="EMBL" id="SDF52043.1"/>
    </source>
</evidence>
<dbReference type="GO" id="GO:0016887">
    <property type="term" value="F:ATP hydrolysis activity"/>
    <property type="evidence" value="ECO:0007669"/>
    <property type="project" value="InterPro"/>
</dbReference>
<dbReference type="InterPro" id="IPR003439">
    <property type="entry name" value="ABC_transporter-like_ATP-bd"/>
</dbReference>
<evidence type="ECO:0000256" key="4">
    <source>
        <dbReference type="ARBA" id="ARBA00022692"/>
    </source>
</evidence>
<evidence type="ECO:0000256" key="5">
    <source>
        <dbReference type="ARBA" id="ARBA00022741"/>
    </source>
</evidence>
<dbReference type="InterPro" id="IPR036640">
    <property type="entry name" value="ABC1_TM_sf"/>
</dbReference>
<comment type="subcellular location">
    <subcellularLocation>
        <location evidence="1">Cell membrane</location>
        <topology evidence="1">Multi-pass membrane protein</topology>
    </subcellularLocation>
</comment>
<dbReference type="InterPro" id="IPR003593">
    <property type="entry name" value="AAA+_ATPase"/>
</dbReference>
<name>A0A0Q0USZ3_RHOCA</name>
<dbReference type="SUPFAM" id="SSF90123">
    <property type="entry name" value="ABC transporter transmembrane region"/>
    <property type="match status" value="1"/>
</dbReference>
<keyword evidence="2" id="KW-0813">Transport</keyword>
<accession>A0A0Q0USZ3</accession>
<gene>
    <name evidence="9" type="ORF">SAMN04244550_02377</name>
</gene>
<dbReference type="GO" id="GO:0005524">
    <property type="term" value="F:ATP binding"/>
    <property type="evidence" value="ECO:0007669"/>
    <property type="project" value="UniProtKB-KW"/>
</dbReference>
<dbReference type="CDD" id="cd18550">
    <property type="entry name" value="ABC_6TM_exporter_like"/>
    <property type="match status" value="1"/>
</dbReference>